<evidence type="ECO:0000256" key="5">
    <source>
        <dbReference type="ARBA" id="ARBA00023117"/>
    </source>
</evidence>
<organism evidence="15">
    <name type="scientific">Clastoptera arizonana</name>
    <name type="common">Arizona spittle bug</name>
    <dbReference type="NCBI Taxonomy" id="38151"/>
    <lineage>
        <taxon>Eukaryota</taxon>
        <taxon>Metazoa</taxon>
        <taxon>Ecdysozoa</taxon>
        <taxon>Arthropoda</taxon>
        <taxon>Hexapoda</taxon>
        <taxon>Insecta</taxon>
        <taxon>Pterygota</taxon>
        <taxon>Neoptera</taxon>
        <taxon>Paraneoptera</taxon>
        <taxon>Hemiptera</taxon>
        <taxon>Auchenorrhyncha</taxon>
        <taxon>Cercopoidea</taxon>
        <taxon>Clastopteridae</taxon>
        <taxon>Clastoptera</taxon>
    </lineage>
</organism>
<feature type="region of interest" description="Disordered" evidence="11">
    <location>
        <begin position="1588"/>
        <end position="1617"/>
    </location>
</feature>
<feature type="region of interest" description="Disordered" evidence="11">
    <location>
        <begin position="191"/>
        <end position="210"/>
    </location>
</feature>
<evidence type="ECO:0000256" key="9">
    <source>
        <dbReference type="PROSITE-ProRule" id="PRU00267"/>
    </source>
</evidence>
<dbReference type="InterPro" id="IPR036427">
    <property type="entry name" value="Bromodomain-like_sf"/>
</dbReference>
<feature type="region of interest" description="Disordered" evidence="11">
    <location>
        <begin position="1"/>
        <end position="51"/>
    </location>
</feature>
<evidence type="ECO:0000256" key="4">
    <source>
        <dbReference type="ARBA" id="ARBA00023015"/>
    </source>
</evidence>
<evidence type="ECO:0000259" key="14">
    <source>
        <dbReference type="PROSITE" id="PS51038"/>
    </source>
</evidence>
<dbReference type="Gene3D" id="1.10.30.10">
    <property type="entry name" value="High mobility group box domain"/>
    <property type="match status" value="1"/>
</dbReference>
<evidence type="ECO:0000256" key="10">
    <source>
        <dbReference type="SAM" id="Coils"/>
    </source>
</evidence>
<evidence type="ECO:0000256" key="3">
    <source>
        <dbReference type="ARBA" id="ARBA00022853"/>
    </source>
</evidence>
<dbReference type="PROSITE" id="PS50118">
    <property type="entry name" value="HMG_BOX_2"/>
    <property type="match status" value="1"/>
</dbReference>
<dbReference type="Gene3D" id="1.20.920.10">
    <property type="entry name" value="Bromodomain-like"/>
    <property type="match status" value="6"/>
</dbReference>
<feature type="region of interest" description="Disordered" evidence="11">
    <location>
        <begin position="915"/>
        <end position="954"/>
    </location>
</feature>
<dbReference type="GO" id="GO:0003682">
    <property type="term" value="F:chromatin binding"/>
    <property type="evidence" value="ECO:0007669"/>
    <property type="project" value="InterPro"/>
</dbReference>
<dbReference type="PROSITE" id="PS50014">
    <property type="entry name" value="BROMODOMAIN_2"/>
    <property type="match status" value="5"/>
</dbReference>
<dbReference type="SUPFAM" id="SSF47095">
    <property type="entry name" value="HMG-box"/>
    <property type="match status" value="1"/>
</dbReference>
<reference evidence="15" key="1">
    <citation type="submission" date="2015-12" db="EMBL/GenBank/DDBJ databases">
        <title>De novo transcriptome assembly of four potential Pierce s Disease insect vectors from Arizona vineyards.</title>
        <authorList>
            <person name="Tassone E.E."/>
        </authorList>
    </citation>
    <scope>NUCLEOTIDE SEQUENCE</scope>
</reference>
<dbReference type="SMART" id="SM00297">
    <property type="entry name" value="BROMO"/>
    <property type="match status" value="6"/>
</dbReference>
<feature type="domain" description="Bromo" evidence="12">
    <location>
        <begin position="229"/>
        <end position="299"/>
    </location>
</feature>
<dbReference type="EMBL" id="GEDC01014233">
    <property type="protein sequence ID" value="JAS23065.1"/>
    <property type="molecule type" value="Transcribed_RNA"/>
</dbReference>
<dbReference type="CDD" id="cd05515">
    <property type="entry name" value="Bromo_polybromo_V"/>
    <property type="match status" value="1"/>
</dbReference>
<dbReference type="FunFam" id="1.20.920.10:FF:000045">
    <property type="entry name" value="protein polybromo-1"/>
    <property type="match status" value="1"/>
</dbReference>
<feature type="compositionally biased region" description="Acidic residues" evidence="11">
    <location>
        <begin position="198"/>
        <end position="210"/>
    </location>
</feature>
<dbReference type="CDD" id="cd05517">
    <property type="entry name" value="Bromo_polybromo_II"/>
    <property type="match status" value="1"/>
</dbReference>
<dbReference type="PROSITE" id="PS51038">
    <property type="entry name" value="BAH"/>
    <property type="match status" value="2"/>
</dbReference>
<evidence type="ECO:0000256" key="8">
    <source>
        <dbReference type="PROSITE-ProRule" id="PRU00035"/>
    </source>
</evidence>
<dbReference type="SMART" id="SM00439">
    <property type="entry name" value="BAH"/>
    <property type="match status" value="2"/>
</dbReference>
<feature type="DNA-binding region" description="HMG box" evidence="9">
    <location>
        <begin position="1376"/>
        <end position="1444"/>
    </location>
</feature>
<keyword evidence="2" id="KW-0677">Repeat</keyword>
<dbReference type="Pfam" id="PF00439">
    <property type="entry name" value="Bromodomain"/>
    <property type="match status" value="6"/>
</dbReference>
<dbReference type="FunFam" id="1.20.920.10:FF:000009">
    <property type="entry name" value="Protein polybromo-1 isoform 1"/>
    <property type="match status" value="1"/>
</dbReference>
<sequence length="1709" mass="195185">MRPQKAPGSAPRGRPPLKRRRTSSVASSKIDEEESDSQNAEPARKRKKFDPSELVQQLYDSIRNHKKDDGSLLCDAFIRVPKRRQEPGYYEVVTNPIDLLKVQQKVKTDEYEDLDELQTDIELLVNNAKAFYKRTSQEYKDACELWELFLSNKNKLVDEPKVADEPSDGKGKIILKVGKLARKAAAAAAAEAKKQDMDTEDTSESSTMEEELGYCEDLFIAVMTATDADNRPLHLVFQLLPSKKRYPKYYEVIDNPIDLRTIARKIQDSKYTTLNDMEKDLLLMTRNACTFNEPGSQIYKDAKALRKVITSKKIEIEHGKFGPGKSSERIRNKRLRGGQSMSAITAALLDEDEDSDDEIIDADAEDADNPRWQLYQAVKTASNAQGQELSEPFWKLPSKRYYPDYYKEIRNPLSLMQIGKKLKRGDYGTVSEVAGDMNIMFENAKKYNRADSRLYKDAVKLQKLMQAKVQELLELDHQYSDSEDDSADDQPQQPVIKQQTAKSTRCLTRGKYLNNIPLKRRLYTLCKCLIEHVCEDGRQPMLMFMEKPSKKLYPDYYKVIDNPVDMLTIEANIKAEKYASEDEILSDFKLMFANCRKYNEETSMIYNDAIKLEKILLDRVKELGPLPDPPPRKTTLRTITPKVKRMAASSSTPVSTPPPSGSCPTKELTKMRALFSTIRDYKDPKNRQLSMIFTKLPSKVEYPDYYEVIKKPINMEHIAQKLKLCLYDSLDELVSEFVLMFDNACKYNEPDSQIYKDALMLQRVCLQTKLQLKTSEDTVPDVTAAVQELLTSLFIAVYNHQDEEGRCFSDSMQELPEHDDVDGKKVRALSLDVIKRRLDSGQYRRLDLFQEDLFSCMERARRLSRTDSQVFEDSVELQSFFIRQRDELCRNGDLLHSPALNYTLLDLSTAVDHHRQQKLLQEQPDQPDDENETRSSEDASRDAPSCSGPAVGTADNALSYNQQVYRIGDFIYAESKERGMEPIILNIQRLWTNQEGQQMLYGNQFYRPRETYHVTTRKFLENEVFKTDQHVAIPLNQVLGRCCVLNVKDYFRFKPDSFEEKDVYVCESRYSSKARAFKKIKNWPVSLSNAYKLSPRDEVLEPKRVVSVFRERVEKHKEEIAELEEKEKLVEKDKPNLVVQTSDEGWTYYEQYNTNTCLIKTGDCVYVKTEAGSKLITQVDTIWTNADGESFIHGPWLVLPSVIPHTPSRTFYKQEVFLSTLEDTNPVNNILGKCAVLEHSEYISCRPTEIREYDVYVCESMYDEAKRTVKELPRDGLKKYTHTPAVTQDEIYFFRRLINPPKITGDLMQGHDVKPPQFLQHDQNSSVASPLLPKVEADMLCDDSMDGGPPSVGSGDIKGDGLILNTPLTSKKSKKGNKLVTGYILYSSDVRRNVTANHPNSNFGEVSRIVGNEWRNLPANEKMIWEEKAARMNEETVAKMAEADLCPSPAPPTPTNPHPDLVYECCWDNCDWQFEDMSDCIEHAVAEGCGHVHMYFAAVPPHELEFQCQWRGCTRMRKANLLPFPNLHRLARHVKEVHILKSTGKVVPNDQRSKNLMPSRTKSQTVNKNFTSNPLPGIALHAASMAPGLMTSSSRNTPSPLSQNGGSASGSTGRGVEPLFVTVPPRPQRLLHSEAYIRYIEGLNSESRNISNWDKQLRATQLNTELPDISRVPGYWLGNGAGNHGNILNALWTLRDFMFRDALGISKLT</sequence>
<dbReference type="GO" id="GO:0016514">
    <property type="term" value="C:SWI/SNF complex"/>
    <property type="evidence" value="ECO:0007669"/>
    <property type="project" value="TreeGrafter"/>
</dbReference>
<dbReference type="CDD" id="cd04717">
    <property type="entry name" value="BAH_polybromo"/>
    <property type="match status" value="2"/>
</dbReference>
<dbReference type="FunFam" id="1.20.920.10:FF:000057">
    <property type="entry name" value="Polybromo 1"/>
    <property type="match status" value="1"/>
</dbReference>
<evidence type="ECO:0000256" key="2">
    <source>
        <dbReference type="ARBA" id="ARBA00022737"/>
    </source>
</evidence>
<dbReference type="GO" id="GO:0016586">
    <property type="term" value="C:RSC-type complex"/>
    <property type="evidence" value="ECO:0007669"/>
    <property type="project" value="InterPro"/>
</dbReference>
<feature type="domain" description="BAH" evidence="14">
    <location>
        <begin position="963"/>
        <end position="1081"/>
    </location>
</feature>
<feature type="domain" description="Bromo" evidence="12">
    <location>
        <begin position="385"/>
        <end position="455"/>
    </location>
</feature>
<dbReference type="PRINTS" id="PR00503">
    <property type="entry name" value="BROMODOMAIN"/>
</dbReference>
<gene>
    <name evidence="15" type="ORF">g.10900</name>
</gene>
<feature type="compositionally biased region" description="Polar residues" evidence="11">
    <location>
        <begin position="489"/>
        <end position="500"/>
    </location>
</feature>
<feature type="region of interest" description="Disordered" evidence="11">
    <location>
        <begin position="1548"/>
        <end position="1569"/>
    </location>
</feature>
<dbReference type="PROSITE" id="PS00633">
    <property type="entry name" value="BROMODOMAIN_1"/>
    <property type="match status" value="2"/>
</dbReference>
<dbReference type="PANTHER" id="PTHR16062:SF19">
    <property type="entry name" value="PROTEIN POLYBROMO-1"/>
    <property type="match status" value="1"/>
</dbReference>
<evidence type="ECO:0000256" key="1">
    <source>
        <dbReference type="ARBA" id="ARBA00004123"/>
    </source>
</evidence>
<dbReference type="CDD" id="cd05526">
    <property type="entry name" value="Bromo_polybromo_VI"/>
    <property type="match status" value="1"/>
</dbReference>
<feature type="coiled-coil region" evidence="10">
    <location>
        <begin position="1106"/>
        <end position="1133"/>
    </location>
</feature>
<dbReference type="PANTHER" id="PTHR16062">
    <property type="entry name" value="SWI/SNF-RELATED"/>
    <property type="match status" value="1"/>
</dbReference>
<dbReference type="InterPro" id="IPR043151">
    <property type="entry name" value="BAH_sf"/>
</dbReference>
<feature type="domain" description="BAH" evidence="14">
    <location>
        <begin position="1157"/>
        <end position="1273"/>
    </location>
</feature>
<dbReference type="InterPro" id="IPR009071">
    <property type="entry name" value="HMG_box_dom"/>
</dbReference>
<dbReference type="InterPro" id="IPR018359">
    <property type="entry name" value="Bromodomain_CS"/>
</dbReference>
<dbReference type="SMART" id="SM00398">
    <property type="entry name" value="HMG"/>
    <property type="match status" value="1"/>
</dbReference>
<comment type="subcellular location">
    <subcellularLocation>
        <location evidence="1">Nucleus</location>
    </subcellularLocation>
</comment>
<name>A0A1B6DBT0_9HEMI</name>
<evidence type="ECO:0000259" key="13">
    <source>
        <dbReference type="PROSITE" id="PS50118"/>
    </source>
</evidence>
<dbReference type="GO" id="GO:0006338">
    <property type="term" value="P:chromatin remodeling"/>
    <property type="evidence" value="ECO:0007669"/>
    <property type="project" value="InterPro"/>
</dbReference>
<dbReference type="Gene3D" id="2.30.30.490">
    <property type="match status" value="2"/>
</dbReference>
<keyword evidence="9" id="KW-0238">DNA-binding</keyword>
<dbReference type="Pfam" id="PF00505">
    <property type="entry name" value="HMG_box"/>
    <property type="match status" value="1"/>
</dbReference>
<dbReference type="GO" id="GO:0003677">
    <property type="term" value="F:DNA binding"/>
    <property type="evidence" value="ECO:0007669"/>
    <property type="project" value="UniProtKB-UniRule"/>
</dbReference>
<dbReference type="InterPro" id="IPR037382">
    <property type="entry name" value="Rsc/polybromo"/>
</dbReference>
<keyword evidence="5 8" id="KW-0103">Bromodomain</keyword>
<feature type="compositionally biased region" description="Polar residues" evidence="11">
    <location>
        <begin position="1554"/>
        <end position="1569"/>
    </location>
</feature>
<evidence type="ECO:0000259" key="12">
    <source>
        <dbReference type="PROSITE" id="PS50014"/>
    </source>
</evidence>
<keyword evidence="7 9" id="KW-0539">Nucleus</keyword>
<dbReference type="Pfam" id="PF01426">
    <property type="entry name" value="BAH"/>
    <property type="match status" value="2"/>
</dbReference>
<dbReference type="FunFam" id="1.20.920.10:FF:000006">
    <property type="entry name" value="protein polybromo-1 isoform X1"/>
    <property type="match status" value="1"/>
</dbReference>
<feature type="compositionally biased region" description="Basic and acidic residues" evidence="11">
    <location>
        <begin position="932"/>
        <end position="941"/>
    </location>
</feature>
<accession>A0A1B6DBT0</accession>
<keyword evidence="10" id="KW-0175">Coiled coil</keyword>
<evidence type="ECO:0000256" key="11">
    <source>
        <dbReference type="SAM" id="MobiDB-lite"/>
    </source>
</evidence>
<dbReference type="SUPFAM" id="SSF47370">
    <property type="entry name" value="Bromodomain"/>
    <property type="match status" value="6"/>
</dbReference>
<dbReference type="CDD" id="cd05524">
    <property type="entry name" value="Bromo_polybromo_I"/>
    <property type="match status" value="1"/>
</dbReference>
<feature type="domain" description="Bromo" evidence="12">
    <location>
        <begin position="536"/>
        <end position="606"/>
    </location>
</feature>
<keyword evidence="3" id="KW-0156">Chromatin regulator</keyword>
<evidence type="ECO:0008006" key="16">
    <source>
        <dbReference type="Google" id="ProtNLM"/>
    </source>
</evidence>
<protein>
    <recommendedName>
        <fullName evidence="16">Protein polybromo-1</fullName>
    </recommendedName>
</protein>
<evidence type="ECO:0000313" key="15">
    <source>
        <dbReference type="EMBL" id="JAS23065.1"/>
    </source>
</evidence>
<dbReference type="InterPro" id="IPR001487">
    <property type="entry name" value="Bromodomain"/>
</dbReference>
<dbReference type="GO" id="GO:0006368">
    <property type="term" value="P:transcription elongation by RNA polymerase II"/>
    <property type="evidence" value="ECO:0007669"/>
    <property type="project" value="TreeGrafter"/>
</dbReference>
<keyword evidence="6" id="KW-0804">Transcription</keyword>
<feature type="region of interest" description="Disordered" evidence="11">
    <location>
        <begin position="480"/>
        <end position="500"/>
    </location>
</feature>
<keyword evidence="4" id="KW-0805">Transcription regulation</keyword>
<dbReference type="CDD" id="cd05520">
    <property type="entry name" value="Bromo_polybromo_III"/>
    <property type="match status" value="1"/>
</dbReference>
<evidence type="ECO:0000256" key="7">
    <source>
        <dbReference type="ARBA" id="ARBA00023242"/>
    </source>
</evidence>
<dbReference type="FunFam" id="1.20.920.10:FF:000064">
    <property type="entry name" value="Polybromo 1"/>
    <property type="match status" value="1"/>
</dbReference>
<feature type="domain" description="Bromo" evidence="12">
    <location>
        <begin position="69"/>
        <end position="139"/>
    </location>
</feature>
<feature type="domain" description="HMG box" evidence="13">
    <location>
        <begin position="1376"/>
        <end position="1444"/>
    </location>
</feature>
<dbReference type="InterPro" id="IPR036910">
    <property type="entry name" value="HMG_box_dom_sf"/>
</dbReference>
<dbReference type="InterPro" id="IPR001025">
    <property type="entry name" value="BAH_dom"/>
</dbReference>
<feature type="domain" description="Bromo" evidence="12">
    <location>
        <begin position="685"/>
        <end position="755"/>
    </location>
</feature>
<evidence type="ECO:0000256" key="6">
    <source>
        <dbReference type="ARBA" id="ARBA00023163"/>
    </source>
</evidence>
<feature type="compositionally biased region" description="Polar residues" evidence="11">
    <location>
        <begin position="1590"/>
        <end position="1611"/>
    </location>
</feature>
<dbReference type="InterPro" id="IPR037968">
    <property type="entry name" value="PBRM1_BD5"/>
</dbReference>
<proteinExistence type="predicted"/>